<dbReference type="EMBL" id="JBEGDP010000044">
    <property type="protein sequence ID" value="MEQ7849515.1"/>
    <property type="molecule type" value="Genomic_DNA"/>
</dbReference>
<name>A0ABV1P424_9ACTN</name>
<dbReference type="InterPro" id="IPR006158">
    <property type="entry name" value="Cobalamin-bd"/>
</dbReference>
<evidence type="ECO:0000313" key="3">
    <source>
        <dbReference type="EMBL" id="MEQ7849515.1"/>
    </source>
</evidence>
<feature type="compositionally biased region" description="Polar residues" evidence="1">
    <location>
        <begin position="14"/>
        <end position="29"/>
    </location>
</feature>
<dbReference type="SUPFAM" id="SSF52242">
    <property type="entry name" value="Cobalamin (vitamin B12)-binding domain"/>
    <property type="match status" value="1"/>
</dbReference>
<dbReference type="InterPro" id="IPR003759">
    <property type="entry name" value="Cbl-bd_cap"/>
</dbReference>
<evidence type="ECO:0000313" key="4">
    <source>
        <dbReference type="Proteomes" id="UP001482520"/>
    </source>
</evidence>
<gene>
    <name evidence="3" type="ORF">V6R90_19740</name>
</gene>
<dbReference type="Gene3D" id="1.10.1240.10">
    <property type="entry name" value="Methionine synthase domain"/>
    <property type="match status" value="1"/>
</dbReference>
<dbReference type="RefSeq" id="WP_349805746.1">
    <property type="nucleotide sequence ID" value="NZ_JBEGDP010000044.1"/>
</dbReference>
<dbReference type="Pfam" id="PF02310">
    <property type="entry name" value="B12-binding"/>
    <property type="match status" value="1"/>
</dbReference>
<accession>A0ABV1P424</accession>
<dbReference type="InterPro" id="IPR036594">
    <property type="entry name" value="Meth_synthase_dom"/>
</dbReference>
<feature type="domain" description="B12-binding" evidence="2">
    <location>
        <begin position="129"/>
        <end position="258"/>
    </location>
</feature>
<comment type="caution">
    <text evidence="3">The sequence shown here is derived from an EMBL/GenBank/DDBJ whole genome shotgun (WGS) entry which is preliminary data.</text>
</comment>
<evidence type="ECO:0000259" key="2">
    <source>
        <dbReference type="PROSITE" id="PS51332"/>
    </source>
</evidence>
<organism evidence="3 4">
    <name type="scientific">Nocardioides kribbensis</name>
    <dbReference type="NCBI Taxonomy" id="305517"/>
    <lineage>
        <taxon>Bacteria</taxon>
        <taxon>Bacillati</taxon>
        <taxon>Actinomycetota</taxon>
        <taxon>Actinomycetes</taxon>
        <taxon>Propionibacteriales</taxon>
        <taxon>Nocardioidaceae</taxon>
        <taxon>Nocardioides</taxon>
    </lineage>
</organism>
<dbReference type="Pfam" id="PF02607">
    <property type="entry name" value="B12-binding_2"/>
    <property type="match status" value="1"/>
</dbReference>
<reference evidence="3 4" key="1">
    <citation type="submission" date="2024-02" db="EMBL/GenBank/DDBJ databases">
        <title>Full genome sequence of Nocardioides kribbensis.</title>
        <authorList>
            <person name="Poletto B.L."/>
            <person name="Silva G."/>
            <person name="Galante D."/>
            <person name="Campos K.R."/>
            <person name="Santos M.B.N."/>
            <person name="Sacchi C.T."/>
        </authorList>
    </citation>
    <scope>NUCLEOTIDE SEQUENCE [LARGE SCALE GENOMIC DNA]</scope>
    <source>
        <strain evidence="3 4">O4R</strain>
    </source>
</reference>
<feature type="region of interest" description="Disordered" evidence="1">
    <location>
        <begin position="1"/>
        <end position="36"/>
    </location>
</feature>
<protein>
    <submittedName>
        <fullName evidence="3">Cobalamin-dependent protein</fullName>
    </submittedName>
</protein>
<sequence length="384" mass="40298">MQQQMQHDPGPDQATGTSVTPTQDATTTLPPVALAPVDDPEWESAWSTYWAALESGDRHGALAVVRERHEGGAAPMEVIERLVVPAQARIGDLWLTGGWSVAQEHQATAINEGLVHWLGSFAPEADASAPLVIVSCLEHERHALPALIVAESLLLAGYRVTYVGGDPEPAGLLHDILSLKPRAVLFSASLTSSLAGQKSLFSSIRAIGIPVVVGGQAFGGDETRALALGATAYAATPGEAARVIDALPPRVPQTGPAEAGPADVEAAWIADYHHEIAPYVVRAIAARHDVAVGAPSSAPDWWTDFPGYVDHVLGCLAAALVVGDETIMIEVRDWLERVLEARHAPDGLVAEVWGLLAEPLRGHPLARVHLAGAAPGHVPGQVPG</sequence>
<evidence type="ECO:0000256" key="1">
    <source>
        <dbReference type="SAM" id="MobiDB-lite"/>
    </source>
</evidence>
<keyword evidence="4" id="KW-1185">Reference proteome</keyword>
<dbReference type="PROSITE" id="PS51332">
    <property type="entry name" value="B12_BINDING"/>
    <property type="match status" value="1"/>
</dbReference>
<dbReference type="InterPro" id="IPR036724">
    <property type="entry name" value="Cobalamin-bd_sf"/>
</dbReference>
<dbReference type="Proteomes" id="UP001482520">
    <property type="component" value="Unassembled WGS sequence"/>
</dbReference>
<proteinExistence type="predicted"/>
<dbReference type="Gene3D" id="3.40.50.280">
    <property type="entry name" value="Cobalamin-binding domain"/>
    <property type="match status" value="1"/>
</dbReference>